<protein>
    <recommendedName>
        <fullName evidence="3">Ubiquinone biosynthesis protein</fullName>
    </recommendedName>
</protein>
<dbReference type="RefSeq" id="XP_013239469.1">
    <property type="nucleotide sequence ID" value="XM_013384015.1"/>
</dbReference>
<evidence type="ECO:0000313" key="2">
    <source>
        <dbReference type="Proteomes" id="UP000029725"/>
    </source>
</evidence>
<reference evidence="1 2" key="1">
    <citation type="submission" date="2014-04" db="EMBL/GenBank/DDBJ databases">
        <title>A new species of microsporidia sheds light on the evolution of extreme parasitism.</title>
        <authorList>
            <person name="Haag K.L."/>
            <person name="James T.Y."/>
            <person name="Larsson R."/>
            <person name="Schaer T.M."/>
            <person name="Refardt D."/>
            <person name="Pombert J.-F."/>
            <person name="Ebert D."/>
        </authorList>
    </citation>
    <scope>NUCLEOTIDE SEQUENCE [LARGE SCALE GENOMIC DNA]</scope>
    <source>
        <strain evidence="1 2">UGP3</strain>
        <tissue evidence="1">Spores</tissue>
    </source>
</reference>
<sequence length="220" mass="24837">MPVNSPNVSNNLLSSAYQLLPKHGWKSSLAVAFSQSNLKLSPSCLSGLYPQGQDIALVNHVRNHLCNVYSMQRMRSPTLKEMNLIMNIDYVDQGIKDKLAVLISGIYARAEFISKHSSLWPEALSILMKSSTIDILVKDPLDTADALLCQCDLQFSDLEWYSFRALLSKILLSTEIMICSSPDMHERDVEDLKIYITNRFKSYYLSRNSLSKVGFVLLLP</sequence>
<gene>
    <name evidence="1" type="ORF">DI09_116p90</name>
</gene>
<evidence type="ECO:0008006" key="3">
    <source>
        <dbReference type="Google" id="ProtNLM"/>
    </source>
</evidence>
<dbReference type="EMBL" id="JMKJ01000018">
    <property type="protein sequence ID" value="KGG53033.1"/>
    <property type="molecule type" value="Genomic_DNA"/>
</dbReference>
<dbReference type="GeneID" id="25258089"/>
<proteinExistence type="predicted"/>
<dbReference type="AlphaFoldDB" id="A0A098VV86"/>
<name>A0A098VV86_9MICR</name>
<evidence type="ECO:0000313" key="1">
    <source>
        <dbReference type="EMBL" id="KGG53033.1"/>
    </source>
</evidence>
<dbReference type="VEuPathDB" id="MicrosporidiaDB:DI09_116p90"/>
<organism evidence="1 2">
    <name type="scientific">Mitosporidium daphniae</name>
    <dbReference type="NCBI Taxonomy" id="1485682"/>
    <lineage>
        <taxon>Eukaryota</taxon>
        <taxon>Fungi</taxon>
        <taxon>Fungi incertae sedis</taxon>
        <taxon>Microsporidia</taxon>
        <taxon>Mitosporidium</taxon>
    </lineage>
</organism>
<dbReference type="HOGENOM" id="CLU_1256307_0_0_1"/>
<accession>A0A098VV86</accession>
<comment type="caution">
    <text evidence="1">The sequence shown here is derived from an EMBL/GenBank/DDBJ whole genome shotgun (WGS) entry which is preliminary data.</text>
</comment>
<dbReference type="Proteomes" id="UP000029725">
    <property type="component" value="Unassembled WGS sequence"/>
</dbReference>
<keyword evidence="2" id="KW-1185">Reference proteome</keyword>